<protein>
    <submittedName>
        <fullName evidence="2">Uncharacterized protein</fullName>
    </submittedName>
</protein>
<comment type="caution">
    <text evidence="2">The sequence shown here is derived from an EMBL/GenBank/DDBJ whole genome shotgun (WGS) entry which is preliminary data.</text>
</comment>
<proteinExistence type="predicted"/>
<evidence type="ECO:0000256" key="1">
    <source>
        <dbReference type="SAM" id="MobiDB-lite"/>
    </source>
</evidence>
<feature type="compositionally biased region" description="Polar residues" evidence="1">
    <location>
        <begin position="47"/>
        <end position="58"/>
    </location>
</feature>
<dbReference type="Proteomes" id="UP001489004">
    <property type="component" value="Unassembled WGS sequence"/>
</dbReference>
<keyword evidence="3" id="KW-1185">Reference proteome</keyword>
<sequence>MLCVGRDPGHDALYSQPRSGHYAASFSRSWKSRDLSPDTPLAVSFEAPQQQPSPNSTVAAEESRETTTYFSTLAHGATQDGLLQLLENKWYGGLWPAATSSTRHEDLRASGGGRSSGGEEHSEMGAASFLGPYVQLSAPSWATPSASDVQQAGPASCTVTHVAQDVLPSAAVQLSVPSSVSCTASAVGSWAACGHGIEQQIGFDGPRHLRHGSRSDSLSSMWRQFGMESCSSLGPLAQSQENTSEALAAEDVQAATATAKVVSVARRAQELLALQADIEKEVASRWASGPAGSCWAGNFVQSVQIDTYGTFSFVVLKLSDAQRRQQFIVRGSNFQTELQMMERVKQEVQQARRIHDVLAANVEIVGVGRMTWQGDTDRHLYISPVVSHLYPSATARDMVSLAASLVQQSLPCHYHVKLVKA</sequence>
<evidence type="ECO:0000313" key="2">
    <source>
        <dbReference type="EMBL" id="KAK9814256.1"/>
    </source>
</evidence>
<gene>
    <name evidence="2" type="ORF">WJX72_003015</name>
</gene>
<reference evidence="2 3" key="1">
    <citation type="journal article" date="2024" name="Nat. Commun.">
        <title>Phylogenomics reveals the evolutionary origins of lichenization in chlorophyte algae.</title>
        <authorList>
            <person name="Puginier C."/>
            <person name="Libourel C."/>
            <person name="Otte J."/>
            <person name="Skaloud P."/>
            <person name="Haon M."/>
            <person name="Grisel S."/>
            <person name="Petersen M."/>
            <person name="Berrin J.G."/>
            <person name="Delaux P.M."/>
            <person name="Dal Grande F."/>
            <person name="Keller J."/>
        </authorList>
    </citation>
    <scope>NUCLEOTIDE SEQUENCE [LARGE SCALE GENOMIC DNA]</scope>
    <source>
        <strain evidence="2 3">SAG 2043</strain>
    </source>
</reference>
<dbReference type="AlphaFoldDB" id="A0AAW1PL19"/>
<feature type="region of interest" description="Disordered" evidence="1">
    <location>
        <begin position="101"/>
        <end position="123"/>
    </location>
</feature>
<name>A0AAW1PL19_9CHLO</name>
<dbReference type="Pfam" id="PF05005">
    <property type="entry name" value="Ocnus"/>
    <property type="match status" value="1"/>
</dbReference>
<accession>A0AAW1PL19</accession>
<evidence type="ECO:0000313" key="3">
    <source>
        <dbReference type="Proteomes" id="UP001489004"/>
    </source>
</evidence>
<dbReference type="EMBL" id="JALJOR010000007">
    <property type="protein sequence ID" value="KAK9814256.1"/>
    <property type="molecule type" value="Genomic_DNA"/>
</dbReference>
<dbReference type="InterPro" id="IPR007702">
    <property type="entry name" value="Janus"/>
</dbReference>
<feature type="region of interest" description="Disordered" evidence="1">
    <location>
        <begin position="37"/>
        <end position="64"/>
    </location>
</feature>
<organism evidence="2 3">
    <name type="scientific">[Myrmecia] bisecta</name>
    <dbReference type="NCBI Taxonomy" id="41462"/>
    <lineage>
        <taxon>Eukaryota</taxon>
        <taxon>Viridiplantae</taxon>
        <taxon>Chlorophyta</taxon>
        <taxon>core chlorophytes</taxon>
        <taxon>Trebouxiophyceae</taxon>
        <taxon>Trebouxiales</taxon>
        <taxon>Trebouxiaceae</taxon>
        <taxon>Myrmecia</taxon>
    </lineage>
</organism>